<protein>
    <submittedName>
        <fullName evidence="1">Uncharacterized protein</fullName>
    </submittedName>
</protein>
<accession>R9ZXU9</accession>
<dbReference type="KEGG" id="vg:16796725"/>
<gene>
    <name evidence="1" type="ORF">Phi12:1_gp5</name>
</gene>
<reference evidence="1 2" key="1">
    <citation type="journal article" date="2013" name="Proc. Natl. Acad. Sci. U.S.A.">
        <title>Twelve previously unknown phage genera are ubiquitous in global oceans.</title>
        <authorList>
            <person name="Holmfeldt K."/>
            <person name="Solonenko N."/>
            <person name="Shah M."/>
            <person name="Corrier K."/>
            <person name="Riemann L."/>
            <person name="Verberkmoes N.C."/>
            <person name="Sullivan M.B."/>
        </authorList>
    </citation>
    <scope>NUCLEOTIDE SEQUENCE [LARGE SCALE GENOMIC DNA]</scope>
    <source>
        <strain evidence="1">Phi12:1</strain>
    </source>
</reference>
<keyword evidence="2" id="KW-1185">Reference proteome</keyword>
<organism evidence="1 2">
    <name type="scientific">Cellulophaga phage phi12:1</name>
    <dbReference type="NCBI Taxonomy" id="1327976"/>
    <lineage>
        <taxon>Viruses</taxon>
        <taxon>Duplodnaviria</taxon>
        <taxon>Heunggongvirae</taxon>
        <taxon>Uroviricota</taxon>
        <taxon>Caudoviricetes</taxon>
        <taxon>Helsingorvirus</taxon>
        <taxon>Helsingorvirus Cba121</taxon>
    </lineage>
</organism>
<dbReference type="Proteomes" id="UP000014714">
    <property type="component" value="Segment"/>
</dbReference>
<reference evidence="2" key="2">
    <citation type="submission" date="2013-03" db="EMBL/GenBank/DDBJ databases">
        <title>The Cellulophaga phages: a novel, diverse, and globally ubiquitous model system.</title>
        <authorList>
            <person name="Holmfeldt K."/>
            <person name="Solonenko N."/>
            <person name="Shah M."/>
            <person name="Corrier K."/>
            <person name="Riemann L."/>
            <person name="VerBerkmoes N.C."/>
            <person name="Sullivan M.B."/>
        </authorList>
    </citation>
    <scope>NUCLEOTIDE SEQUENCE [LARGE SCALE GENOMIC DNA]</scope>
</reference>
<evidence type="ECO:0000313" key="2">
    <source>
        <dbReference type="Proteomes" id="UP000014714"/>
    </source>
</evidence>
<dbReference type="GeneID" id="16796725"/>
<name>R9ZXU9_9CAUD</name>
<dbReference type="RefSeq" id="YP_008240984.1">
    <property type="nucleotide sequence ID" value="NC_021791.1"/>
</dbReference>
<dbReference type="EMBL" id="KC821613">
    <property type="protein sequence ID" value="AGO47971.1"/>
    <property type="molecule type" value="Genomic_DNA"/>
</dbReference>
<evidence type="ECO:0000313" key="1">
    <source>
        <dbReference type="EMBL" id="AGO47971.1"/>
    </source>
</evidence>
<sequence>MKKPKNLTLKNYWEANSSWERQEIVENTFKYLNFLEQKLNKLTNTKQCAICGVGSSLLKHTMTLGVTPITWFNNDKPNYQILNINYSTSDGKGDLVRVTLQVSQKVEVIKISTQEAVSLGFINPYGLKDYCK</sequence>
<proteinExistence type="predicted"/>